<dbReference type="SUPFAM" id="SSF46626">
    <property type="entry name" value="Cytochrome c"/>
    <property type="match status" value="1"/>
</dbReference>
<accession>A0A4P8ITI3</accession>
<evidence type="ECO:0000313" key="2">
    <source>
        <dbReference type="EMBL" id="QCP51676.1"/>
    </source>
</evidence>
<dbReference type="Proteomes" id="UP000298656">
    <property type="component" value="Chromosome 1"/>
</dbReference>
<feature type="signal peptide" evidence="1">
    <location>
        <begin position="1"/>
        <end position="18"/>
    </location>
</feature>
<dbReference type="InterPro" id="IPR036909">
    <property type="entry name" value="Cyt_c-like_dom_sf"/>
</dbReference>
<dbReference type="AlphaFoldDB" id="A0A4P8ITI3"/>
<dbReference type="GO" id="GO:0009055">
    <property type="term" value="F:electron transfer activity"/>
    <property type="evidence" value="ECO:0007669"/>
    <property type="project" value="InterPro"/>
</dbReference>
<gene>
    <name evidence="2" type="ORF">FAZ95_06940</name>
</gene>
<sequence length="95" mass="10158">MVATALSLVLVLVDAATAQESEVVLKEGPGKDKAMQCATCHSLDYIPMNSPFLNKAGWGTSVAKMINVFGAPIPQEDVEIIVNYLAQNYGKSTDK</sequence>
<evidence type="ECO:0000313" key="3">
    <source>
        <dbReference type="Proteomes" id="UP000298656"/>
    </source>
</evidence>
<dbReference type="Gene3D" id="1.10.760.10">
    <property type="entry name" value="Cytochrome c-like domain"/>
    <property type="match status" value="1"/>
</dbReference>
<reference evidence="2 3" key="1">
    <citation type="submission" date="2019-05" db="EMBL/GenBank/DDBJ databases">
        <title>Burkholderia sp. DHOD12, isolated from subtropical forest soil.</title>
        <authorList>
            <person name="Gao Z.-H."/>
            <person name="Qiu L.-H."/>
        </authorList>
    </citation>
    <scope>NUCLEOTIDE SEQUENCE [LARGE SCALE GENOMIC DNA]</scope>
    <source>
        <strain evidence="2 3">DHOD12</strain>
    </source>
</reference>
<dbReference type="EMBL" id="CP040077">
    <property type="protein sequence ID" value="QCP51676.1"/>
    <property type="molecule type" value="Genomic_DNA"/>
</dbReference>
<evidence type="ECO:0000256" key="1">
    <source>
        <dbReference type="SAM" id="SignalP"/>
    </source>
</evidence>
<dbReference type="GO" id="GO:0020037">
    <property type="term" value="F:heme binding"/>
    <property type="evidence" value="ECO:0007669"/>
    <property type="project" value="InterPro"/>
</dbReference>
<proteinExistence type="predicted"/>
<name>A0A4P8ITI3_9BURK</name>
<keyword evidence="1" id="KW-0732">Signal</keyword>
<keyword evidence="3" id="KW-1185">Reference proteome</keyword>
<feature type="chain" id="PRO_5020590872" evidence="1">
    <location>
        <begin position="19"/>
        <end position="95"/>
    </location>
</feature>
<dbReference type="KEGG" id="tvl:FAZ95_06940"/>
<dbReference type="OrthoDB" id="8593494at2"/>
<protein>
    <submittedName>
        <fullName evidence="2">Cytochrome c</fullName>
    </submittedName>
</protein>
<organism evidence="2 3">
    <name type="scientific">Trinickia violacea</name>
    <dbReference type="NCBI Taxonomy" id="2571746"/>
    <lineage>
        <taxon>Bacteria</taxon>
        <taxon>Pseudomonadati</taxon>
        <taxon>Pseudomonadota</taxon>
        <taxon>Betaproteobacteria</taxon>
        <taxon>Burkholderiales</taxon>
        <taxon>Burkholderiaceae</taxon>
        <taxon>Trinickia</taxon>
    </lineage>
</organism>